<dbReference type="PANTHER" id="PTHR30619:SF1">
    <property type="entry name" value="RECOMBINATION PROTEIN 2"/>
    <property type="match status" value="1"/>
</dbReference>
<sequence length="643" mass="72861">MLLSSLSILMGAILVPSDYLWVYSTHIILVCLYLIWSKRPIVLFLTLLSFVSILLHEFITASNVPFVVGDALIVDFESKKLIPISAGELSQETLSDSTFVRLVYFQEDGVRRTVDGFSIASSSSRLNAEALLQSHYRAVVTGVLLSNKAGSWWEKNLYIKRQSAQLTVRFSTEVPRGLALPYSLRGRLLEKLDHALGSFSQWRFSKALLLGQDDLWSERDTWIVRTLGLAHLFVVSGLHAGFMFAIGRWVSGMVWRFLPDQILLSGVTRWHCDAVVVMPLLIAYAYLTNWGEPVVRASIMLSVYLLSRVLALKLSPFGILTFALWLVLLFEPRTVLSPGLWLSFSMVYLLIGYCQASAKWSRVFMVQVMLSTASMVLILGWQDAISSVSIFINLLLIPFAAFLWFPWALVSCAEVLVFGSTYSYEFLDRLLHLVVQFMERAAFELPLLQFEHFHSGVARSLMLILVVYWVYQSPLKRGVGGAMGVWCVLFSSSIIFHTTNADLILLNKNNKLVLIEAGQVLLMNSWVGEDVERLKLDTYLSIKQGGYFLAPNNLSELTSKMLIVHDVNWVVLKDEVAENTRRMLAALGINWVVVSDDENLEIYFRNNLILLRHSSCIYSFSLMKSDTCKRVEKFESVLNYLQT</sequence>
<organism evidence="8 9">
    <name type="scientific">Marinomonas profundimaris</name>
    <dbReference type="NCBI Taxonomy" id="1208321"/>
    <lineage>
        <taxon>Bacteria</taxon>
        <taxon>Pseudomonadati</taxon>
        <taxon>Pseudomonadota</taxon>
        <taxon>Gammaproteobacteria</taxon>
        <taxon>Oceanospirillales</taxon>
        <taxon>Oceanospirillaceae</taxon>
        <taxon>Marinomonas</taxon>
    </lineage>
</organism>
<comment type="subcellular location">
    <subcellularLocation>
        <location evidence="1">Cell membrane</location>
        <topology evidence="1">Multi-pass membrane protein</topology>
    </subcellularLocation>
</comment>
<gene>
    <name evidence="8" type="ORF">D104_17530</name>
</gene>
<dbReference type="InterPro" id="IPR052159">
    <property type="entry name" value="Competence_DNA_uptake"/>
</dbReference>
<dbReference type="GO" id="GO:0005886">
    <property type="term" value="C:plasma membrane"/>
    <property type="evidence" value="ECO:0007669"/>
    <property type="project" value="UniProtKB-SubCell"/>
</dbReference>
<proteinExistence type="predicted"/>
<evidence type="ECO:0000313" key="9">
    <source>
        <dbReference type="Proteomes" id="UP000018857"/>
    </source>
</evidence>
<feature type="domain" description="ComEC/Rec2-related protein" evidence="7">
    <location>
        <begin position="208"/>
        <end position="471"/>
    </location>
</feature>
<accession>W1RNN5</accession>
<dbReference type="PANTHER" id="PTHR30619">
    <property type="entry name" value="DNA INTERNALIZATION/COMPETENCE PROTEIN COMEC/REC2"/>
    <property type="match status" value="1"/>
</dbReference>
<feature type="transmembrane region" description="Helical" evidence="6">
    <location>
        <begin position="478"/>
        <end position="496"/>
    </location>
</feature>
<feature type="transmembrane region" description="Helical" evidence="6">
    <location>
        <begin position="222"/>
        <end position="246"/>
    </location>
</feature>
<keyword evidence="4 6" id="KW-1133">Transmembrane helix</keyword>
<feature type="transmembrane region" description="Helical" evidence="6">
    <location>
        <begin position="20"/>
        <end position="36"/>
    </location>
</feature>
<protein>
    <recommendedName>
        <fullName evidence="7">ComEC/Rec2-related protein domain-containing protein</fullName>
    </recommendedName>
</protein>
<feature type="transmembrane region" description="Helical" evidence="6">
    <location>
        <begin position="299"/>
        <end position="328"/>
    </location>
</feature>
<dbReference type="AlphaFoldDB" id="W1RNN5"/>
<keyword evidence="9" id="KW-1185">Reference proteome</keyword>
<evidence type="ECO:0000256" key="1">
    <source>
        <dbReference type="ARBA" id="ARBA00004651"/>
    </source>
</evidence>
<dbReference type="NCBIfam" id="TIGR00360">
    <property type="entry name" value="ComEC_N-term"/>
    <property type="match status" value="1"/>
</dbReference>
<keyword evidence="2" id="KW-1003">Cell membrane</keyword>
<evidence type="ECO:0000256" key="6">
    <source>
        <dbReference type="SAM" id="Phobius"/>
    </source>
</evidence>
<evidence type="ECO:0000313" key="8">
    <source>
        <dbReference type="EMBL" id="ETI58047.1"/>
    </source>
</evidence>
<dbReference type="EMBL" id="AYOZ01000061">
    <property type="protein sequence ID" value="ETI58047.1"/>
    <property type="molecule type" value="Genomic_DNA"/>
</dbReference>
<name>W1RNN5_9GAMM</name>
<dbReference type="OrthoDB" id="9761531at2"/>
<dbReference type="Proteomes" id="UP000018857">
    <property type="component" value="Unassembled WGS sequence"/>
</dbReference>
<keyword evidence="5 6" id="KW-0472">Membrane</keyword>
<feature type="transmembrane region" description="Helical" evidence="6">
    <location>
        <begin position="453"/>
        <end position="471"/>
    </location>
</feature>
<dbReference type="STRING" id="1208321.D104_17530"/>
<evidence type="ECO:0000256" key="5">
    <source>
        <dbReference type="ARBA" id="ARBA00023136"/>
    </source>
</evidence>
<comment type="caution">
    <text evidence="8">The sequence shown here is derived from an EMBL/GenBank/DDBJ whole genome shotgun (WGS) entry which is preliminary data.</text>
</comment>
<evidence type="ECO:0000256" key="4">
    <source>
        <dbReference type="ARBA" id="ARBA00022989"/>
    </source>
</evidence>
<evidence type="ECO:0000259" key="7">
    <source>
        <dbReference type="Pfam" id="PF03772"/>
    </source>
</evidence>
<feature type="transmembrane region" description="Helical" evidence="6">
    <location>
        <begin position="267"/>
        <end position="287"/>
    </location>
</feature>
<keyword evidence="3 6" id="KW-0812">Transmembrane</keyword>
<evidence type="ECO:0000256" key="3">
    <source>
        <dbReference type="ARBA" id="ARBA00022692"/>
    </source>
</evidence>
<reference evidence="8 9" key="1">
    <citation type="journal article" date="2014" name="Genome Announc.">
        <title>Draft Genome Sequence of Marinomonas sp. Strain D104, a Polycyclic Aromatic Hydrocarbon-Degrading Bacterium from the Deep-Sea Sediment of the Arctic Ocean.</title>
        <authorList>
            <person name="Dong C."/>
            <person name="Bai X."/>
            <person name="Lai Q."/>
            <person name="Xie Y."/>
            <person name="Chen X."/>
            <person name="Shao Z."/>
        </authorList>
    </citation>
    <scope>NUCLEOTIDE SEQUENCE [LARGE SCALE GENOMIC DNA]</scope>
    <source>
        <strain evidence="8 9">D104</strain>
    </source>
</reference>
<dbReference type="InterPro" id="IPR004477">
    <property type="entry name" value="ComEC_N"/>
</dbReference>
<dbReference type="RefSeq" id="WP_024025523.1">
    <property type="nucleotide sequence ID" value="NZ_AYOZ01000061.1"/>
</dbReference>
<dbReference type="eggNOG" id="COG0658">
    <property type="taxonomic scope" value="Bacteria"/>
</dbReference>
<feature type="transmembrane region" description="Helical" evidence="6">
    <location>
        <begin position="388"/>
        <end position="409"/>
    </location>
</feature>
<dbReference type="Pfam" id="PF03772">
    <property type="entry name" value="Competence"/>
    <property type="match status" value="1"/>
</dbReference>
<dbReference type="PATRIC" id="fig|1208321.3.peg.3472"/>
<feature type="transmembrane region" description="Helical" evidence="6">
    <location>
        <begin position="364"/>
        <end position="381"/>
    </location>
</feature>
<evidence type="ECO:0000256" key="2">
    <source>
        <dbReference type="ARBA" id="ARBA00022475"/>
    </source>
</evidence>